<sequence length="176" mass="19064">MILIVLGLTVVLIIILLILSPTSKKDQSITEQDKIKTSQGENNIVALPTQTASSPQGGGISGGKLADSSVAVASVTPFPGSGDLDWTRNDKIDREKLVENSKVRNISACELSGLENSWKNPVEKFVCDSMEFLDLRVLEGLNQLACMLSLNALQTNVDADLDMAYIDGECRIIDRK</sequence>
<dbReference type="EMBL" id="MWBO01000031">
    <property type="protein sequence ID" value="OQA52452.1"/>
    <property type="molecule type" value="Genomic_DNA"/>
</dbReference>
<organism evidence="1">
    <name type="scientific">candidate division WS2 bacterium ADurb.Bin280</name>
    <dbReference type="NCBI Taxonomy" id="1852829"/>
    <lineage>
        <taxon>Bacteria</taxon>
        <taxon>candidate division WS2</taxon>
    </lineage>
</organism>
<evidence type="ECO:0000313" key="1">
    <source>
        <dbReference type="EMBL" id="OQA52452.1"/>
    </source>
</evidence>
<dbReference type="Proteomes" id="UP000485367">
    <property type="component" value="Unassembled WGS sequence"/>
</dbReference>
<comment type="caution">
    <text evidence="1">The sequence shown here is derived from an EMBL/GenBank/DDBJ whole genome shotgun (WGS) entry which is preliminary data.</text>
</comment>
<name>A0A1V5SEK6_9BACT</name>
<accession>A0A1V5SEK6</accession>
<protein>
    <submittedName>
        <fullName evidence="1">Uncharacterized protein</fullName>
    </submittedName>
</protein>
<gene>
    <name evidence="1" type="ORF">BWY43_00519</name>
</gene>
<proteinExistence type="predicted"/>
<dbReference type="AlphaFoldDB" id="A0A1V5SEK6"/>
<reference evidence="1" key="1">
    <citation type="submission" date="2017-02" db="EMBL/GenBank/DDBJ databases">
        <title>Delving into the versatile metabolic prowess of the omnipresent phylum Bacteroidetes.</title>
        <authorList>
            <person name="Nobu M.K."/>
            <person name="Mei R."/>
            <person name="Narihiro T."/>
            <person name="Kuroda K."/>
            <person name="Liu W.-T."/>
        </authorList>
    </citation>
    <scope>NUCLEOTIDE SEQUENCE</scope>
    <source>
        <strain evidence="1">ADurb.Bin280</strain>
    </source>
</reference>